<accession>A0A0J0XEM8</accession>
<feature type="region of interest" description="Disordered" evidence="6">
    <location>
        <begin position="51"/>
        <end position="77"/>
    </location>
</feature>
<dbReference type="EMBL" id="KQ087256">
    <property type="protein sequence ID" value="KLT39516.1"/>
    <property type="molecule type" value="Genomic_DNA"/>
</dbReference>
<evidence type="ECO:0000256" key="6">
    <source>
        <dbReference type="SAM" id="MobiDB-lite"/>
    </source>
</evidence>
<evidence type="ECO:0000313" key="10">
    <source>
        <dbReference type="Proteomes" id="UP000053611"/>
    </source>
</evidence>
<dbReference type="GO" id="GO:0000976">
    <property type="term" value="F:transcription cis-regulatory region binding"/>
    <property type="evidence" value="ECO:0007669"/>
    <property type="project" value="TreeGrafter"/>
</dbReference>
<keyword evidence="5" id="KW-0539">Nucleus</keyword>
<dbReference type="OrthoDB" id="2569636at2759"/>
<dbReference type="PROSITE" id="PS50048">
    <property type="entry name" value="ZN2_CY6_FUNGAL_2"/>
    <property type="match status" value="1"/>
</dbReference>
<reference evidence="9 10" key="1">
    <citation type="submission" date="2015-03" db="EMBL/GenBank/DDBJ databases">
        <title>Genomics and transcriptomics of the oil-accumulating basidiomycete yeast T. oleaginosus allow insights into substrate utilization and the diverse evolutionary trajectories of mating systems in fungi.</title>
        <authorList>
            <consortium name="DOE Joint Genome Institute"/>
            <person name="Kourist R."/>
            <person name="Kracht O."/>
            <person name="Bracharz F."/>
            <person name="Lipzen A."/>
            <person name="Nolan M."/>
            <person name="Ohm R."/>
            <person name="Grigoriev I."/>
            <person name="Sun S."/>
            <person name="Heitman J."/>
            <person name="Bruck T."/>
            <person name="Nowrousian M."/>
        </authorList>
    </citation>
    <scope>NUCLEOTIDE SEQUENCE [LARGE SCALE GENOMIC DNA]</scope>
    <source>
        <strain evidence="9 10">IBC0246</strain>
    </source>
</reference>
<dbReference type="PANTHER" id="PTHR31845">
    <property type="entry name" value="FINGER DOMAIN PROTEIN, PUTATIVE-RELATED"/>
    <property type="match status" value="1"/>
</dbReference>
<sequence length="488" mass="53981">MPSDSSASGQRKACTSCRALKTRCLPSSGPEAPCLRCVGLGHECVYSALKRGPPKGRKRVPRLDRPRSIQPSAATCTSEGVLPTGRAAVDDSPPPSFAQVLSAAYSPVASTSTLRPTTQPPIASFFPNELAAAPLRVTLESYFEPDAALDPTPPAAASWLVYTDPVAVGLISEPEAQYLFREFMERVAPFGHIFDPLYHTYERVRASPTLFAAVIAASARFFHPSLAEITLDLAETNIGRALRRDDIGIPLVQALMVLVYWKSIADRSAYHKIGLAIRLLAQLRISWDTDREFTSIEAERAQVDAERTMSIASTTEFSYSILLRLPSHSISVPGHSEMMRWAQRHAHLGVPGDMFKAFLAELWSFHFSERGDLWFRSAAEWEERQAAWGAVVNKWLQSGHIPREYRGNAEMLAQAGTISRAFLGLKLGFGTASAVLDIAEPFADRLKEMLRLGELLFYPEYALSGVMLPAVLVYHVSCQLFLRRLNFR</sequence>
<evidence type="ECO:0000256" key="2">
    <source>
        <dbReference type="ARBA" id="ARBA00023015"/>
    </source>
</evidence>
<dbReference type="STRING" id="879819.A0A0J0XEM8"/>
<protein>
    <recommendedName>
        <fullName evidence="8">Zn(2)-C6 fungal-type domain-containing protein</fullName>
    </recommendedName>
</protein>
<evidence type="ECO:0000313" key="9">
    <source>
        <dbReference type="EMBL" id="KLT39516.1"/>
    </source>
</evidence>
<dbReference type="GO" id="GO:0005634">
    <property type="term" value="C:nucleus"/>
    <property type="evidence" value="ECO:0007669"/>
    <property type="project" value="UniProtKB-SubCell"/>
</dbReference>
<dbReference type="InterPro" id="IPR051089">
    <property type="entry name" value="prtT"/>
</dbReference>
<keyword evidence="7" id="KW-0472">Membrane</keyword>
<dbReference type="CDD" id="cd00067">
    <property type="entry name" value="GAL4"/>
    <property type="match status" value="1"/>
</dbReference>
<organism evidence="9 10">
    <name type="scientific">Cutaneotrichosporon oleaginosum</name>
    <dbReference type="NCBI Taxonomy" id="879819"/>
    <lineage>
        <taxon>Eukaryota</taxon>
        <taxon>Fungi</taxon>
        <taxon>Dikarya</taxon>
        <taxon>Basidiomycota</taxon>
        <taxon>Agaricomycotina</taxon>
        <taxon>Tremellomycetes</taxon>
        <taxon>Trichosporonales</taxon>
        <taxon>Trichosporonaceae</taxon>
        <taxon>Cutaneotrichosporon</taxon>
    </lineage>
</organism>
<dbReference type="AlphaFoldDB" id="A0A0J0XEM8"/>
<dbReference type="Pfam" id="PF00172">
    <property type="entry name" value="Zn_clus"/>
    <property type="match status" value="1"/>
</dbReference>
<feature type="domain" description="Zn(2)-C6 fungal-type" evidence="8">
    <location>
        <begin position="13"/>
        <end position="46"/>
    </location>
</feature>
<gene>
    <name evidence="9" type="ORF">CC85DRAFT_288433</name>
</gene>
<dbReference type="GO" id="GO:0008270">
    <property type="term" value="F:zinc ion binding"/>
    <property type="evidence" value="ECO:0007669"/>
    <property type="project" value="InterPro"/>
</dbReference>
<dbReference type="PROSITE" id="PS00463">
    <property type="entry name" value="ZN2_CY6_FUNGAL_1"/>
    <property type="match status" value="1"/>
</dbReference>
<keyword evidence="3" id="KW-0238">DNA-binding</keyword>
<dbReference type="InterPro" id="IPR036864">
    <property type="entry name" value="Zn2-C6_fun-type_DNA-bd_sf"/>
</dbReference>
<keyword evidence="10" id="KW-1185">Reference proteome</keyword>
<dbReference type="Gene3D" id="4.10.240.10">
    <property type="entry name" value="Zn(2)-C6 fungal-type DNA-binding domain"/>
    <property type="match status" value="1"/>
</dbReference>
<feature type="transmembrane region" description="Helical" evidence="7">
    <location>
        <begin position="461"/>
        <end position="482"/>
    </location>
</feature>
<evidence type="ECO:0000256" key="1">
    <source>
        <dbReference type="ARBA" id="ARBA00004123"/>
    </source>
</evidence>
<evidence type="ECO:0000256" key="3">
    <source>
        <dbReference type="ARBA" id="ARBA00023125"/>
    </source>
</evidence>
<dbReference type="SMART" id="SM00066">
    <property type="entry name" value="GAL4"/>
    <property type="match status" value="1"/>
</dbReference>
<evidence type="ECO:0000256" key="5">
    <source>
        <dbReference type="ARBA" id="ARBA00023242"/>
    </source>
</evidence>
<proteinExistence type="predicted"/>
<keyword evidence="7" id="KW-1133">Transmembrane helix</keyword>
<dbReference type="InterPro" id="IPR001138">
    <property type="entry name" value="Zn2Cys6_DnaBD"/>
</dbReference>
<evidence type="ECO:0000256" key="4">
    <source>
        <dbReference type="ARBA" id="ARBA00023163"/>
    </source>
</evidence>
<comment type="subcellular location">
    <subcellularLocation>
        <location evidence="1">Nucleus</location>
    </subcellularLocation>
</comment>
<keyword evidence="4" id="KW-0804">Transcription</keyword>
<keyword evidence="7" id="KW-0812">Transmembrane</keyword>
<dbReference type="GO" id="GO:0000981">
    <property type="term" value="F:DNA-binding transcription factor activity, RNA polymerase II-specific"/>
    <property type="evidence" value="ECO:0007669"/>
    <property type="project" value="InterPro"/>
</dbReference>
<name>A0A0J0XEM8_9TREE</name>
<dbReference type="CDD" id="cd12148">
    <property type="entry name" value="fungal_TF_MHR"/>
    <property type="match status" value="1"/>
</dbReference>
<dbReference type="SUPFAM" id="SSF57701">
    <property type="entry name" value="Zn2/Cys6 DNA-binding domain"/>
    <property type="match status" value="1"/>
</dbReference>
<dbReference type="PANTHER" id="PTHR31845:SF19">
    <property type="entry name" value="TRANSCRIPTION FACTOR DOMAIN-CONTAINING PROTEIN"/>
    <property type="match status" value="1"/>
</dbReference>
<keyword evidence="2" id="KW-0805">Transcription regulation</keyword>
<dbReference type="Proteomes" id="UP000053611">
    <property type="component" value="Unassembled WGS sequence"/>
</dbReference>
<evidence type="ECO:0000259" key="8">
    <source>
        <dbReference type="PROSITE" id="PS50048"/>
    </source>
</evidence>
<evidence type="ECO:0000256" key="7">
    <source>
        <dbReference type="SAM" id="Phobius"/>
    </source>
</evidence>